<organism evidence="6 7">
    <name type="scientific">Paramecium octaurelia</name>
    <dbReference type="NCBI Taxonomy" id="43137"/>
    <lineage>
        <taxon>Eukaryota</taxon>
        <taxon>Sar</taxon>
        <taxon>Alveolata</taxon>
        <taxon>Ciliophora</taxon>
        <taxon>Intramacronucleata</taxon>
        <taxon>Oligohymenophorea</taxon>
        <taxon>Peniculida</taxon>
        <taxon>Parameciidae</taxon>
        <taxon>Paramecium</taxon>
    </lineage>
</organism>
<name>A0A8S1U367_PAROT</name>
<dbReference type="NCBIfam" id="TIGR00231">
    <property type="entry name" value="small_GTP"/>
    <property type="match status" value="1"/>
</dbReference>
<evidence type="ECO:0000256" key="3">
    <source>
        <dbReference type="ARBA" id="ARBA00023134"/>
    </source>
</evidence>
<comment type="similarity">
    <text evidence="1">Belongs to the small GTPase superfamily. Arf family.</text>
</comment>
<dbReference type="EMBL" id="CAJJDP010000035">
    <property type="protein sequence ID" value="CAD8158127.1"/>
    <property type="molecule type" value="Genomic_DNA"/>
</dbReference>
<dbReference type="GO" id="GO:0003924">
    <property type="term" value="F:GTPase activity"/>
    <property type="evidence" value="ECO:0007669"/>
    <property type="project" value="InterPro"/>
</dbReference>
<accession>A0A8S1U367</accession>
<keyword evidence="2 4" id="KW-0547">Nucleotide-binding</keyword>
<evidence type="ECO:0000313" key="7">
    <source>
        <dbReference type="Proteomes" id="UP000683925"/>
    </source>
</evidence>
<evidence type="ECO:0000256" key="2">
    <source>
        <dbReference type="ARBA" id="ARBA00022741"/>
    </source>
</evidence>
<keyword evidence="5" id="KW-0479">Metal-binding</keyword>
<dbReference type="CDD" id="cd00878">
    <property type="entry name" value="Arf_Arl"/>
    <property type="match status" value="1"/>
</dbReference>
<comment type="caution">
    <text evidence="6">The sequence shown here is derived from an EMBL/GenBank/DDBJ whole genome shotgun (WGS) entry which is preliminary data.</text>
</comment>
<dbReference type="SMART" id="SM00178">
    <property type="entry name" value="SAR"/>
    <property type="match status" value="1"/>
</dbReference>
<dbReference type="GO" id="GO:0005525">
    <property type="term" value="F:GTP binding"/>
    <property type="evidence" value="ECO:0007669"/>
    <property type="project" value="UniProtKB-KW"/>
</dbReference>
<sequence length="172" mass="19624">MGNPFSNVIMGKKSQLIMLGFDFTGKTTILNKLNLGDIDFEIPFIGFNIEKVKTKQFQIISWDVGGADKIRIIWKPYFESGKGFIYVIDCSDRDRITEVTGELHKLMLEPSLNGLPLLIYANKQDLMKMNSEEIASELQIQKISKNWYIQPCCAITGEGLEEGLNWIQKQIK</sequence>
<keyword evidence="7" id="KW-1185">Reference proteome</keyword>
<evidence type="ECO:0008006" key="8">
    <source>
        <dbReference type="Google" id="ProtNLM"/>
    </source>
</evidence>
<dbReference type="OMA" id="IRIIWKP"/>
<feature type="binding site" evidence="5">
    <location>
        <position position="27"/>
    </location>
    <ligand>
        <name>Mg(2+)</name>
        <dbReference type="ChEBI" id="CHEBI:18420"/>
    </ligand>
</feature>
<dbReference type="Pfam" id="PF00025">
    <property type="entry name" value="Arf"/>
    <property type="match status" value="1"/>
</dbReference>
<keyword evidence="3 4" id="KW-0342">GTP-binding</keyword>
<reference evidence="6" key="1">
    <citation type="submission" date="2021-01" db="EMBL/GenBank/DDBJ databases">
        <authorList>
            <consortium name="Genoscope - CEA"/>
            <person name="William W."/>
        </authorList>
    </citation>
    <scope>NUCLEOTIDE SEQUENCE</scope>
</reference>
<dbReference type="InterPro" id="IPR024156">
    <property type="entry name" value="Small_GTPase_ARF"/>
</dbReference>
<dbReference type="InterPro" id="IPR005225">
    <property type="entry name" value="Small_GTP-bd"/>
</dbReference>
<keyword evidence="5" id="KW-0460">Magnesium</keyword>
<dbReference type="SMART" id="SM00177">
    <property type="entry name" value="ARF"/>
    <property type="match status" value="1"/>
</dbReference>
<dbReference type="InterPro" id="IPR006689">
    <property type="entry name" value="Small_GTPase_ARF/SAR"/>
</dbReference>
<dbReference type="AlphaFoldDB" id="A0A8S1U367"/>
<dbReference type="Proteomes" id="UP000683925">
    <property type="component" value="Unassembled WGS sequence"/>
</dbReference>
<evidence type="ECO:0000313" key="6">
    <source>
        <dbReference type="EMBL" id="CAD8158127.1"/>
    </source>
</evidence>
<evidence type="ECO:0000256" key="5">
    <source>
        <dbReference type="PIRSR" id="PIRSR606689-2"/>
    </source>
</evidence>
<dbReference type="FunFam" id="3.40.50.300:FF:001166">
    <property type="entry name" value="ADP-ribosylation factor D"/>
    <property type="match status" value="1"/>
</dbReference>
<feature type="binding site" evidence="4">
    <location>
        <begin position="20"/>
        <end position="27"/>
    </location>
    <ligand>
        <name>GTP</name>
        <dbReference type="ChEBI" id="CHEBI:37565"/>
    </ligand>
</feature>
<evidence type="ECO:0000256" key="1">
    <source>
        <dbReference type="ARBA" id="ARBA00010290"/>
    </source>
</evidence>
<feature type="binding site" evidence="4">
    <location>
        <begin position="122"/>
        <end position="125"/>
    </location>
    <ligand>
        <name>GTP</name>
        <dbReference type="ChEBI" id="CHEBI:37565"/>
    </ligand>
</feature>
<protein>
    <recommendedName>
        <fullName evidence="8">ADP-ribosylation factor</fullName>
    </recommendedName>
</protein>
<proteinExistence type="inferred from homology"/>
<dbReference type="PANTHER" id="PTHR11711">
    <property type="entry name" value="ADP RIBOSYLATION FACTOR-RELATED"/>
    <property type="match status" value="1"/>
</dbReference>
<dbReference type="GO" id="GO:0046872">
    <property type="term" value="F:metal ion binding"/>
    <property type="evidence" value="ECO:0007669"/>
    <property type="project" value="UniProtKB-KW"/>
</dbReference>
<dbReference type="OrthoDB" id="296634at2759"/>
<gene>
    <name evidence="6" type="ORF">POCTA_138.1.T0350029</name>
</gene>
<feature type="binding site" evidence="4">
    <location>
        <position position="66"/>
    </location>
    <ligand>
        <name>GTP</name>
        <dbReference type="ChEBI" id="CHEBI:37565"/>
    </ligand>
</feature>
<dbReference type="PROSITE" id="PS51417">
    <property type="entry name" value="ARF"/>
    <property type="match status" value="1"/>
</dbReference>
<evidence type="ECO:0000256" key="4">
    <source>
        <dbReference type="PIRSR" id="PIRSR606689-1"/>
    </source>
</evidence>